<dbReference type="Proteomes" id="UP001529510">
    <property type="component" value="Unassembled WGS sequence"/>
</dbReference>
<sequence>TPASEWSKRGFRPICGFHQPHSRPRDQPVVPAHTPATEVELQLVTGHYYEELMDSFNAEDLIDWVEEVILSVSKSP</sequence>
<organism evidence="1 2">
    <name type="scientific">Cirrhinus mrigala</name>
    <name type="common">Mrigala</name>
    <dbReference type="NCBI Taxonomy" id="683832"/>
    <lineage>
        <taxon>Eukaryota</taxon>
        <taxon>Metazoa</taxon>
        <taxon>Chordata</taxon>
        <taxon>Craniata</taxon>
        <taxon>Vertebrata</taxon>
        <taxon>Euteleostomi</taxon>
        <taxon>Actinopterygii</taxon>
        <taxon>Neopterygii</taxon>
        <taxon>Teleostei</taxon>
        <taxon>Ostariophysi</taxon>
        <taxon>Cypriniformes</taxon>
        <taxon>Cyprinidae</taxon>
        <taxon>Labeoninae</taxon>
        <taxon>Labeonini</taxon>
        <taxon>Cirrhinus</taxon>
    </lineage>
</organism>
<comment type="caution">
    <text evidence="1">The sequence shown here is derived from an EMBL/GenBank/DDBJ whole genome shotgun (WGS) entry which is preliminary data.</text>
</comment>
<gene>
    <name evidence="1" type="ORF">M9458_023761</name>
</gene>
<accession>A0ABD0Q5M0</accession>
<evidence type="ECO:0000313" key="2">
    <source>
        <dbReference type="Proteomes" id="UP001529510"/>
    </source>
</evidence>
<keyword evidence="2" id="KW-1185">Reference proteome</keyword>
<dbReference type="AlphaFoldDB" id="A0ABD0Q5M0"/>
<protein>
    <submittedName>
        <fullName evidence="1">Uncharacterized protein</fullName>
    </submittedName>
</protein>
<reference evidence="1 2" key="1">
    <citation type="submission" date="2024-05" db="EMBL/GenBank/DDBJ databases">
        <title>Genome sequencing and assembly of Indian major carp, Cirrhinus mrigala (Hamilton, 1822).</title>
        <authorList>
            <person name="Mohindra V."/>
            <person name="Chowdhury L.M."/>
            <person name="Lal K."/>
            <person name="Jena J.K."/>
        </authorList>
    </citation>
    <scope>NUCLEOTIDE SEQUENCE [LARGE SCALE GENOMIC DNA]</scope>
    <source>
        <strain evidence="1">CM1030</strain>
        <tissue evidence="1">Blood</tissue>
    </source>
</reference>
<feature type="non-terminal residue" evidence="1">
    <location>
        <position position="1"/>
    </location>
</feature>
<evidence type="ECO:0000313" key="1">
    <source>
        <dbReference type="EMBL" id="KAL0181355.1"/>
    </source>
</evidence>
<name>A0ABD0Q5M0_CIRMR</name>
<dbReference type="EMBL" id="JAMKFB020000011">
    <property type="protein sequence ID" value="KAL0181355.1"/>
    <property type="molecule type" value="Genomic_DNA"/>
</dbReference>
<proteinExistence type="predicted"/>
<feature type="non-terminal residue" evidence="1">
    <location>
        <position position="76"/>
    </location>
</feature>